<proteinExistence type="predicted"/>
<dbReference type="InterPro" id="IPR029058">
    <property type="entry name" value="AB_hydrolase_fold"/>
</dbReference>
<dbReference type="PANTHER" id="PTHR45763:SF46">
    <property type="entry name" value="AB HYDROLASE-1 DOMAIN-CONTAINING PROTEIN"/>
    <property type="match status" value="1"/>
</dbReference>
<protein>
    <submittedName>
        <fullName evidence="1">Pimeloyl-ACP methyl ester carboxylesterase</fullName>
    </submittedName>
</protein>
<dbReference type="EMBL" id="SMAS01000002">
    <property type="protein sequence ID" value="TCT37108.1"/>
    <property type="molecule type" value="Genomic_DNA"/>
</dbReference>
<dbReference type="RefSeq" id="WP_132495815.1">
    <property type="nucleotide sequence ID" value="NZ_SMAS01000002.1"/>
</dbReference>
<comment type="caution">
    <text evidence="1">The sequence shown here is derived from an EMBL/GenBank/DDBJ whole genome shotgun (WGS) entry which is preliminary data.</text>
</comment>
<dbReference type="AlphaFoldDB" id="A0A4R3NQJ2"/>
<evidence type="ECO:0000313" key="1">
    <source>
        <dbReference type="EMBL" id="TCT37108.1"/>
    </source>
</evidence>
<dbReference type="SUPFAM" id="SSF53474">
    <property type="entry name" value="alpha/beta-Hydrolases"/>
    <property type="match status" value="1"/>
</dbReference>
<accession>A0A4R3NQJ2</accession>
<gene>
    <name evidence="1" type="ORF">EC835_102576</name>
</gene>
<organism evidence="1 2">
    <name type="scientific">Providencia alcalifaciens</name>
    <dbReference type="NCBI Taxonomy" id="126385"/>
    <lineage>
        <taxon>Bacteria</taxon>
        <taxon>Pseudomonadati</taxon>
        <taxon>Pseudomonadota</taxon>
        <taxon>Gammaproteobacteria</taxon>
        <taxon>Enterobacterales</taxon>
        <taxon>Morganellaceae</taxon>
        <taxon>Providencia</taxon>
    </lineage>
</organism>
<dbReference type="Proteomes" id="UP000295055">
    <property type="component" value="Unassembled WGS sequence"/>
</dbReference>
<dbReference type="OrthoDB" id="9779853at2"/>
<evidence type="ECO:0000313" key="2">
    <source>
        <dbReference type="Proteomes" id="UP000295055"/>
    </source>
</evidence>
<name>A0A4R3NQJ2_9GAMM</name>
<dbReference type="PANTHER" id="PTHR45763">
    <property type="entry name" value="HYDROLASE, ALPHA/BETA FOLD FAMILY PROTEIN, EXPRESSED-RELATED"/>
    <property type="match status" value="1"/>
</dbReference>
<dbReference type="Gene3D" id="3.40.50.1820">
    <property type="entry name" value="alpha/beta hydrolase"/>
    <property type="match status" value="1"/>
</dbReference>
<sequence length="291" mass="32804">MYSNKISNTRHMSMTLSDGRLLCWYESGPKQGFPVIFCTGAGMSGTLGFGIDRLDELNIRLITPERAGLGQSTFDEHKSLQRFAQDIQELLNAQKLPSFSVIGFSQGAVFAMALARYASPVSLSLVSGQDQFEFPAIRAQLKQDVINMQEQAIHTPEALSEWLMRNVTSQWLLAFILNCSAEIDQQVYSEESFLAAYSDCMERAFMQGNQGYVQDLLIALQSWQFNPEDIRCPVALWYGEQDVSSVHSPDFGKTLAQRFPDSEHFLFSHEGGSVLWTQAYSILAQLKEHRF</sequence>
<reference evidence="1 2" key="1">
    <citation type="submission" date="2019-03" db="EMBL/GenBank/DDBJ databases">
        <title>Genomic analyses of the natural microbiome of Caenorhabditis elegans.</title>
        <authorList>
            <person name="Samuel B."/>
        </authorList>
    </citation>
    <scope>NUCLEOTIDE SEQUENCE [LARGE SCALE GENOMIC DNA]</scope>
    <source>
        <strain evidence="1 2">JUb102</strain>
    </source>
</reference>